<dbReference type="InterPro" id="IPR001932">
    <property type="entry name" value="PPM-type_phosphatase-like_dom"/>
</dbReference>
<dbReference type="CDD" id="cd00143">
    <property type="entry name" value="PP2Cc"/>
    <property type="match status" value="1"/>
</dbReference>
<protein>
    <submittedName>
        <fullName evidence="2">Protein phosphatase</fullName>
    </submittedName>
</protein>
<dbReference type="SUPFAM" id="SSF81606">
    <property type="entry name" value="PP2C-like"/>
    <property type="match status" value="1"/>
</dbReference>
<proteinExistence type="predicted"/>
<dbReference type="Gene3D" id="3.60.40.10">
    <property type="entry name" value="PPM-type phosphatase domain"/>
    <property type="match status" value="1"/>
</dbReference>
<dbReference type="EMBL" id="FNUV01000006">
    <property type="protein sequence ID" value="SEG00468.1"/>
    <property type="molecule type" value="Genomic_DNA"/>
</dbReference>
<dbReference type="AlphaFoldDB" id="A0A1H5WMB3"/>
<evidence type="ECO:0000259" key="1">
    <source>
        <dbReference type="PROSITE" id="PS51746"/>
    </source>
</evidence>
<dbReference type="GO" id="GO:0004722">
    <property type="term" value="F:protein serine/threonine phosphatase activity"/>
    <property type="evidence" value="ECO:0007669"/>
    <property type="project" value="InterPro"/>
</dbReference>
<dbReference type="PANTHER" id="PTHR47992">
    <property type="entry name" value="PROTEIN PHOSPHATASE"/>
    <property type="match status" value="1"/>
</dbReference>
<dbReference type="Proteomes" id="UP000236735">
    <property type="component" value="Unassembled WGS sequence"/>
</dbReference>
<organism evidence="2 3">
    <name type="scientific">Xylanibacter ruminicola</name>
    <name type="common">Prevotella ruminicola</name>
    <dbReference type="NCBI Taxonomy" id="839"/>
    <lineage>
        <taxon>Bacteria</taxon>
        <taxon>Pseudomonadati</taxon>
        <taxon>Bacteroidota</taxon>
        <taxon>Bacteroidia</taxon>
        <taxon>Bacteroidales</taxon>
        <taxon>Prevotellaceae</taxon>
        <taxon>Xylanibacter</taxon>
    </lineage>
</organism>
<accession>A0A1H5WMB3</accession>
<reference evidence="2 3" key="1">
    <citation type="submission" date="2016-10" db="EMBL/GenBank/DDBJ databases">
        <authorList>
            <person name="de Groot N.N."/>
        </authorList>
    </citation>
    <scope>NUCLEOTIDE SEQUENCE [LARGE SCALE GENOMIC DNA]</scope>
    <source>
        <strain evidence="2 3">AR32</strain>
    </source>
</reference>
<evidence type="ECO:0000313" key="3">
    <source>
        <dbReference type="Proteomes" id="UP000236735"/>
    </source>
</evidence>
<feature type="domain" description="PPM-type phosphatase" evidence="1">
    <location>
        <begin position="24"/>
        <end position="247"/>
    </location>
</feature>
<dbReference type="Pfam" id="PF13672">
    <property type="entry name" value="PP2C_2"/>
    <property type="match status" value="1"/>
</dbReference>
<name>A0A1H5WMB3_XYLRU</name>
<gene>
    <name evidence="2" type="ORF">SAMN05216354_2432</name>
</gene>
<dbReference type="InterPro" id="IPR036457">
    <property type="entry name" value="PPM-type-like_dom_sf"/>
</dbReference>
<dbReference type="SMART" id="SM00331">
    <property type="entry name" value="PP2C_SIG"/>
    <property type="match status" value="1"/>
</dbReference>
<sequence>MINIEITAASRIGCVRHQNEDMILVGSRFVRNDAFHTQVELTNQDRYIVAVADGMGGHNRGDIASSDVLHNLQFYYHDLPAGFGPSEFNETLVEWLDGINNLVASKGRADEQFKGMGTTLVGFAFYEGEYYSLNCGDSRLYRFRDHELTQLTTDHSLSNLMGTEKHSSVITNCIGGGCTTSYIDIVRMTSDVIQGDCYMLCSDGLTDMLSDQEISALMSAEADANGLCDAAIAAGGLDNVSCCIVKF</sequence>
<dbReference type="SMART" id="SM00332">
    <property type="entry name" value="PP2Cc"/>
    <property type="match status" value="1"/>
</dbReference>
<dbReference type="PROSITE" id="PS51746">
    <property type="entry name" value="PPM_2"/>
    <property type="match status" value="1"/>
</dbReference>
<evidence type="ECO:0000313" key="2">
    <source>
        <dbReference type="EMBL" id="SEG00468.1"/>
    </source>
</evidence>
<dbReference type="InterPro" id="IPR015655">
    <property type="entry name" value="PP2C"/>
</dbReference>